<sequence>MIEVEQFYVGCDEEIYYKLKDDPTIYSLMDNRVLVCLVCETIRK</sequence>
<organism evidence="1">
    <name type="scientific">marine sediment metagenome</name>
    <dbReference type="NCBI Taxonomy" id="412755"/>
    <lineage>
        <taxon>unclassified sequences</taxon>
        <taxon>metagenomes</taxon>
        <taxon>ecological metagenomes</taxon>
    </lineage>
</organism>
<reference evidence="1" key="1">
    <citation type="journal article" date="2014" name="Front. Microbiol.">
        <title>High frequency of phylogenetically diverse reductive dehalogenase-homologous genes in deep subseafloor sedimentary metagenomes.</title>
        <authorList>
            <person name="Kawai M."/>
            <person name="Futagami T."/>
            <person name="Toyoda A."/>
            <person name="Takaki Y."/>
            <person name="Nishi S."/>
            <person name="Hori S."/>
            <person name="Arai W."/>
            <person name="Tsubouchi T."/>
            <person name="Morono Y."/>
            <person name="Uchiyama I."/>
            <person name="Ito T."/>
            <person name="Fujiyama A."/>
            <person name="Inagaki F."/>
            <person name="Takami H."/>
        </authorList>
    </citation>
    <scope>NUCLEOTIDE SEQUENCE</scope>
    <source>
        <strain evidence="1">Expedition CK06-06</strain>
    </source>
</reference>
<dbReference type="EMBL" id="BARU01044030">
    <property type="protein sequence ID" value="GAH87533.1"/>
    <property type="molecule type" value="Genomic_DNA"/>
</dbReference>
<feature type="non-terminal residue" evidence="1">
    <location>
        <position position="44"/>
    </location>
</feature>
<dbReference type="AlphaFoldDB" id="X1L044"/>
<gene>
    <name evidence="1" type="ORF">S03H2_67294</name>
</gene>
<proteinExistence type="predicted"/>
<protein>
    <submittedName>
        <fullName evidence="1">Uncharacterized protein</fullName>
    </submittedName>
</protein>
<name>X1L044_9ZZZZ</name>
<evidence type="ECO:0000313" key="1">
    <source>
        <dbReference type="EMBL" id="GAH87533.1"/>
    </source>
</evidence>
<accession>X1L044</accession>
<comment type="caution">
    <text evidence="1">The sequence shown here is derived from an EMBL/GenBank/DDBJ whole genome shotgun (WGS) entry which is preliminary data.</text>
</comment>